<organism evidence="6 7">
    <name type="scientific">Glossina austeni</name>
    <name type="common">Savannah tsetse fly</name>
    <dbReference type="NCBI Taxonomy" id="7395"/>
    <lineage>
        <taxon>Eukaryota</taxon>
        <taxon>Metazoa</taxon>
        <taxon>Ecdysozoa</taxon>
        <taxon>Arthropoda</taxon>
        <taxon>Hexapoda</taxon>
        <taxon>Insecta</taxon>
        <taxon>Pterygota</taxon>
        <taxon>Neoptera</taxon>
        <taxon>Endopterygota</taxon>
        <taxon>Diptera</taxon>
        <taxon>Brachycera</taxon>
        <taxon>Muscomorpha</taxon>
        <taxon>Hippoboscoidea</taxon>
        <taxon>Glossinidae</taxon>
        <taxon>Glossina</taxon>
    </lineage>
</organism>
<dbReference type="Pfam" id="PF05667">
    <property type="entry name" value="CCDC22_CC"/>
    <property type="match status" value="1"/>
</dbReference>
<evidence type="ECO:0000259" key="5">
    <source>
        <dbReference type="Pfam" id="PF21674"/>
    </source>
</evidence>
<dbReference type="PANTHER" id="PTHR15668:SF4">
    <property type="entry name" value="COILED-COIL DOMAIN-CONTAINING PROTEIN 22"/>
    <property type="match status" value="1"/>
</dbReference>
<keyword evidence="3" id="KW-0175">Coiled coil</keyword>
<evidence type="ECO:0000313" key="6">
    <source>
        <dbReference type="EnsemblMetazoa" id="GAUT000921-PA"/>
    </source>
</evidence>
<evidence type="ECO:0000259" key="4">
    <source>
        <dbReference type="Pfam" id="PF05667"/>
    </source>
</evidence>
<dbReference type="GO" id="GO:0097602">
    <property type="term" value="F:cullin family protein binding"/>
    <property type="evidence" value="ECO:0007669"/>
    <property type="project" value="TreeGrafter"/>
</dbReference>
<feature type="coiled-coil region" evidence="3">
    <location>
        <begin position="546"/>
        <end position="573"/>
    </location>
</feature>
<feature type="domain" description="CCDC22 coiled-coil" evidence="4">
    <location>
        <begin position="252"/>
        <end position="538"/>
    </location>
</feature>
<evidence type="ECO:0000256" key="2">
    <source>
        <dbReference type="ARBA" id="ARBA00017553"/>
    </source>
</evidence>
<sequence>MDEVDKIIIHSLKQIGCKLETEDEGDDVAFGLQHFTPNLLVRAVSKCLQEINTTIAVPKSLPENMAQRFTIATLLAEMCASCGYRGDIGYQTFLYPNVVDVRRLFMFLIEHLPKELESATDAQTGEEKNNFILLMRDIKQKIATQMKAPWVPQYCRGVANRKAWGCSSQSIPFDPQVSLNIPGSYEGNNAQSQRNISSISYQIPNIFQQVSESDHDLISSVLHKNSIDVYDCKELSLEGMRLCLKESTNSSNNSKITQTEPNVNASQQTIVSNKTVKAFTPLEQLTQEVESLKLQNDDILNKRQVASSKLNNLRQQQANTLAITEQLRKDMKIHERCCMVLENPDENLSKLKDLIEKTKERRQTLESQWKSHRQPALEKINELQTLRQAKNLQNIQELRTIIKQLETTLKGKISQHVQLGEELKKASSTSAPRKEYTRRIHEFICNIRKQRNDIYKILDDTRDLQKQLNSISAQLERQFNYTDDLLFQSAKHDLHAKQAYKFLASLHAACNEISELVSQTGHTTKEIRDLEIQIDRERMRNIATSLEQISSDIRSFETVIKSLQVEIKQMENEITTG</sequence>
<evidence type="ECO:0000256" key="3">
    <source>
        <dbReference type="SAM" id="Coils"/>
    </source>
</evidence>
<dbReference type="STRING" id="7395.A0A1A9UDI5"/>
<dbReference type="VEuPathDB" id="VectorBase:GAUT000921"/>
<keyword evidence="7" id="KW-1185">Reference proteome</keyword>
<feature type="domain" description="CCDC22 N-terminal" evidence="5">
    <location>
        <begin position="1"/>
        <end position="113"/>
    </location>
</feature>
<dbReference type="InterPro" id="IPR048349">
    <property type="entry name" value="CCDC22_N"/>
</dbReference>
<protein>
    <recommendedName>
        <fullName evidence="2">Coiled-coil domain-containing protein 22 homolog</fullName>
    </recommendedName>
</protein>
<dbReference type="InterPro" id="IPR008530">
    <property type="entry name" value="CCDC22"/>
</dbReference>
<evidence type="ECO:0000313" key="7">
    <source>
        <dbReference type="Proteomes" id="UP000078200"/>
    </source>
</evidence>
<dbReference type="Proteomes" id="UP000078200">
    <property type="component" value="Unassembled WGS sequence"/>
</dbReference>
<reference evidence="6" key="1">
    <citation type="submission" date="2020-05" db="UniProtKB">
        <authorList>
            <consortium name="EnsemblMetazoa"/>
        </authorList>
    </citation>
    <scope>IDENTIFICATION</scope>
    <source>
        <strain evidence="6">TTRI</strain>
    </source>
</reference>
<name>A0A1A9UDI5_GLOAU</name>
<comment type="similarity">
    <text evidence="1">Belongs to the CCDC22 family.</text>
</comment>
<feature type="coiled-coil region" evidence="3">
    <location>
        <begin position="282"/>
        <end position="316"/>
    </location>
</feature>
<proteinExistence type="inferred from homology"/>
<dbReference type="PANTHER" id="PTHR15668">
    <property type="entry name" value="JM1 PROTEIN"/>
    <property type="match status" value="1"/>
</dbReference>
<dbReference type="GO" id="GO:2000060">
    <property type="term" value="P:positive regulation of ubiquitin-dependent protein catabolic process"/>
    <property type="evidence" value="ECO:0007669"/>
    <property type="project" value="TreeGrafter"/>
</dbReference>
<dbReference type="Pfam" id="PF21674">
    <property type="entry name" value="CCDC22_N"/>
    <property type="match status" value="1"/>
</dbReference>
<dbReference type="AlphaFoldDB" id="A0A1A9UDI5"/>
<accession>A0A1A9UDI5</accession>
<dbReference type="InterPro" id="IPR048348">
    <property type="entry name" value="CCDC22_CC"/>
</dbReference>
<dbReference type="EnsemblMetazoa" id="GAUT000921-RA">
    <property type="protein sequence ID" value="GAUT000921-PA"/>
    <property type="gene ID" value="GAUT000921"/>
</dbReference>
<evidence type="ECO:0000256" key="1">
    <source>
        <dbReference type="ARBA" id="ARBA00006438"/>
    </source>
</evidence>